<dbReference type="EMBL" id="QGTT01000006">
    <property type="protein sequence ID" value="PWW13334.1"/>
    <property type="molecule type" value="Genomic_DNA"/>
</dbReference>
<protein>
    <submittedName>
        <fullName evidence="2">Uncharacterized protein</fullName>
    </submittedName>
</protein>
<organism evidence="2 3">
    <name type="scientific">Pseudidiomarina maritima</name>
    <dbReference type="NCBI Taxonomy" id="519453"/>
    <lineage>
        <taxon>Bacteria</taxon>
        <taxon>Pseudomonadati</taxon>
        <taxon>Pseudomonadota</taxon>
        <taxon>Gammaproteobacteria</taxon>
        <taxon>Alteromonadales</taxon>
        <taxon>Idiomarinaceae</taxon>
        <taxon>Pseudidiomarina</taxon>
    </lineage>
</organism>
<sequence length="51" mass="5974">MKIDYFSRTAAAAVYITITSLFWIVGLLGAFKWYFIVSNWRYQFLLGDCGR</sequence>
<dbReference type="Proteomes" id="UP000246964">
    <property type="component" value="Unassembled WGS sequence"/>
</dbReference>
<keyword evidence="1" id="KW-1133">Transmembrane helix</keyword>
<evidence type="ECO:0000313" key="2">
    <source>
        <dbReference type="EMBL" id="PWW13334.1"/>
    </source>
</evidence>
<proteinExistence type="predicted"/>
<dbReference type="AlphaFoldDB" id="A0A317QDN6"/>
<gene>
    <name evidence="2" type="ORF">DET45_10647</name>
</gene>
<feature type="transmembrane region" description="Helical" evidence="1">
    <location>
        <begin position="12"/>
        <end position="36"/>
    </location>
</feature>
<evidence type="ECO:0000256" key="1">
    <source>
        <dbReference type="SAM" id="Phobius"/>
    </source>
</evidence>
<reference evidence="2 3" key="1">
    <citation type="submission" date="2018-05" db="EMBL/GenBank/DDBJ databases">
        <title>Freshwater and sediment microbial communities from various areas in North America, analyzing microbe dynamics in response to fracking.</title>
        <authorList>
            <person name="Lamendella R."/>
        </authorList>
    </citation>
    <scope>NUCLEOTIDE SEQUENCE [LARGE SCALE GENOMIC DNA]</scope>
    <source>
        <strain evidence="2 3">125B1</strain>
    </source>
</reference>
<evidence type="ECO:0000313" key="3">
    <source>
        <dbReference type="Proteomes" id="UP000246964"/>
    </source>
</evidence>
<keyword evidence="1" id="KW-0472">Membrane</keyword>
<name>A0A317QDN6_9GAMM</name>
<accession>A0A317QDN6</accession>
<keyword evidence="3" id="KW-1185">Reference proteome</keyword>
<keyword evidence="1" id="KW-0812">Transmembrane</keyword>
<comment type="caution">
    <text evidence="2">The sequence shown here is derived from an EMBL/GenBank/DDBJ whole genome shotgun (WGS) entry which is preliminary data.</text>
</comment>
<dbReference type="RefSeq" id="WP_181394915.1">
    <property type="nucleotide sequence ID" value="NZ_QGTT01000006.1"/>
</dbReference>